<dbReference type="InterPro" id="IPR003961">
    <property type="entry name" value="FN3_dom"/>
</dbReference>
<evidence type="ECO:0000313" key="3">
    <source>
        <dbReference type="Proteomes" id="UP000184164"/>
    </source>
</evidence>
<evidence type="ECO:0000259" key="1">
    <source>
        <dbReference type="PROSITE" id="PS50853"/>
    </source>
</evidence>
<gene>
    <name evidence="2" type="ORF">SAMN05444274_105335</name>
</gene>
<dbReference type="AlphaFoldDB" id="A0A1M5BWM7"/>
<keyword evidence="3" id="KW-1185">Reference proteome</keyword>
<dbReference type="OrthoDB" id="691503at2"/>
<sequence length="666" mass="72538">MKRIESAVLKSLHFKIVSCFLEENKAGSSVTIKTNNFNKMNKKTYLIMLIALVVGIAGCKDFADEITEGSYPRPFSPTNIEANLGNLDDITITWKKVNNAKSYILELYKNDSLSFNSENLAQTVSDILPEDIPVHFKDLEKNVKYSARVKAIKEDGTESKWEGYYFLTKAKEVKITEWNFSEGELVALADVSPFTETLEVNGLKLHAASGKSMRVVSNEVSTGDYDFTHYLDLQGGGTDRIVADGDKNRCVSFEVTEPCIIMVYANGGGAGRTLEAYTAQEVIGTLVVPSSKSEEPQRMMINWTGGKETVYIRSQGSGIYLYLIRVSIGEVYEPSSVSTLTKLSVSEGDLVPSFNSDVMEYTITVPHSTGRVDFSPTLGHAKQTINSELTAELTAEETEHRIEVVAEDGISVSTYIFNIVKEAPSSDATLKNLVITGGGEFDPAFSPDITDYIFTIDTTVTEVTFSGVANHPYATVGGSDATYSNLKLGNNGPFSITVISEDKGSVKNYSVTVRRFTPSEPSANKEWNISQLVADGFLPAGDITEETTVDGLTIFPTVTIDNNNKTVDAFEFNKRLKLNGSGSTTSRALKFNVTGECTITIYALSSSSSSDRILNVDDGTNVIGTINAFGSSSSMETFNYTGGAGSLYLYSPSSGVNIYYVKVVYP</sequence>
<dbReference type="SUPFAM" id="SSF49265">
    <property type="entry name" value="Fibronectin type III"/>
    <property type="match status" value="1"/>
</dbReference>
<dbReference type="Pfam" id="PF12733">
    <property type="entry name" value="Cadherin-like"/>
    <property type="match status" value="2"/>
</dbReference>
<accession>A0A1M5BWM7</accession>
<dbReference type="CDD" id="cd00063">
    <property type="entry name" value="FN3"/>
    <property type="match status" value="1"/>
</dbReference>
<dbReference type="Gene3D" id="2.60.40.10">
    <property type="entry name" value="Immunoglobulins"/>
    <property type="match status" value="1"/>
</dbReference>
<protein>
    <submittedName>
        <fullName evidence="2">Pseudomurein endo-isopeptidase Pei</fullName>
    </submittedName>
</protein>
<dbReference type="InterPro" id="IPR025883">
    <property type="entry name" value="Cadherin-like_domain"/>
</dbReference>
<dbReference type="STRING" id="1484053.SAMN05444274_105335"/>
<name>A0A1M5BWM7_9BACT</name>
<evidence type="ECO:0000313" key="2">
    <source>
        <dbReference type="EMBL" id="SHF46791.1"/>
    </source>
</evidence>
<dbReference type="Proteomes" id="UP000184164">
    <property type="component" value="Unassembled WGS sequence"/>
</dbReference>
<dbReference type="InterPro" id="IPR013783">
    <property type="entry name" value="Ig-like_fold"/>
</dbReference>
<feature type="domain" description="Fibronectin type-III" evidence="1">
    <location>
        <begin position="76"/>
        <end position="173"/>
    </location>
</feature>
<dbReference type="InterPro" id="IPR036116">
    <property type="entry name" value="FN3_sf"/>
</dbReference>
<dbReference type="EMBL" id="FQUM01000005">
    <property type="protein sequence ID" value="SHF46791.1"/>
    <property type="molecule type" value="Genomic_DNA"/>
</dbReference>
<dbReference type="PROSITE" id="PS50853">
    <property type="entry name" value="FN3"/>
    <property type="match status" value="1"/>
</dbReference>
<proteinExistence type="predicted"/>
<organism evidence="2 3">
    <name type="scientific">Mariniphaga anaerophila</name>
    <dbReference type="NCBI Taxonomy" id="1484053"/>
    <lineage>
        <taxon>Bacteria</taxon>
        <taxon>Pseudomonadati</taxon>
        <taxon>Bacteroidota</taxon>
        <taxon>Bacteroidia</taxon>
        <taxon>Marinilabiliales</taxon>
        <taxon>Prolixibacteraceae</taxon>
        <taxon>Mariniphaga</taxon>
    </lineage>
</organism>
<reference evidence="2 3" key="1">
    <citation type="submission" date="2016-11" db="EMBL/GenBank/DDBJ databases">
        <authorList>
            <person name="Jaros S."/>
            <person name="Januszkiewicz K."/>
            <person name="Wedrychowicz H."/>
        </authorList>
    </citation>
    <scope>NUCLEOTIDE SEQUENCE [LARGE SCALE GENOMIC DNA]</scope>
    <source>
        <strain evidence="2 3">DSM 26910</strain>
    </source>
</reference>